<proteinExistence type="inferred from homology"/>
<gene>
    <name evidence="4" type="ORF">K2173_023917</name>
</gene>
<dbReference type="PROSITE" id="PS50891">
    <property type="entry name" value="LOB"/>
    <property type="match status" value="1"/>
</dbReference>
<evidence type="ECO:0000256" key="1">
    <source>
        <dbReference type="ARBA" id="ARBA00005474"/>
    </source>
</evidence>
<keyword evidence="5" id="KW-1185">Reference proteome</keyword>
<dbReference type="GO" id="GO:0010468">
    <property type="term" value="P:regulation of gene expression"/>
    <property type="evidence" value="ECO:0007669"/>
    <property type="project" value="TreeGrafter"/>
</dbReference>
<protein>
    <recommendedName>
        <fullName evidence="3">LOB domain-containing protein</fullName>
    </recommendedName>
</protein>
<dbReference type="InterPro" id="IPR004883">
    <property type="entry name" value="LOB"/>
</dbReference>
<feature type="compositionally biased region" description="Polar residues" evidence="2">
    <location>
        <begin position="140"/>
        <end position="149"/>
    </location>
</feature>
<dbReference type="PANTHER" id="PTHR31304:SF62">
    <property type="entry name" value="LOB DOMAIN-CONTAINING PROTEIN"/>
    <property type="match status" value="1"/>
</dbReference>
<name>A0AAV8TPM6_9ROSI</name>
<evidence type="ECO:0000313" key="5">
    <source>
        <dbReference type="Proteomes" id="UP001159364"/>
    </source>
</evidence>
<evidence type="ECO:0000313" key="4">
    <source>
        <dbReference type="EMBL" id="KAJ8768922.1"/>
    </source>
</evidence>
<sequence length="218" mass="23611">MSCNGCRVLRKGCSEDCMLRHCLEGIDNPQAQANATVFVTKFFGRAGLMSFISSVPRNQRPSLFHSLFFEAVGRAVNPTAGVVGLLWSGNWHQCQTAVTNVLRGGTIEFQPLESDAKTLGPDLASFSQCTRFTPRGLNVGSGSSRSGLKSTLKRNRSDEDDVAKRGLNDLDISLIIRQEKGLAETPSEESETTTFASEVGCDNGGFQGGESQLLRLFI</sequence>
<comment type="similarity">
    <text evidence="1">Belongs to the LOB domain-containing protein family.</text>
</comment>
<accession>A0AAV8TPM6</accession>
<dbReference type="EMBL" id="JAIWQS010000004">
    <property type="protein sequence ID" value="KAJ8768922.1"/>
    <property type="molecule type" value="Genomic_DNA"/>
</dbReference>
<dbReference type="PANTHER" id="PTHR31304">
    <property type="entry name" value="LOB DOMAIN-CONTAINING PROTEIN 38"/>
    <property type="match status" value="1"/>
</dbReference>
<evidence type="ECO:0000259" key="3">
    <source>
        <dbReference type="PROSITE" id="PS50891"/>
    </source>
</evidence>
<dbReference type="Proteomes" id="UP001159364">
    <property type="component" value="Linkage Group LG04"/>
</dbReference>
<evidence type="ECO:0000256" key="2">
    <source>
        <dbReference type="SAM" id="MobiDB-lite"/>
    </source>
</evidence>
<feature type="domain" description="LOB" evidence="3">
    <location>
        <begin position="1"/>
        <end position="107"/>
    </location>
</feature>
<feature type="region of interest" description="Disordered" evidence="2">
    <location>
        <begin position="138"/>
        <end position="160"/>
    </location>
</feature>
<dbReference type="AlphaFoldDB" id="A0AAV8TPM6"/>
<dbReference type="Pfam" id="PF03195">
    <property type="entry name" value="LOB"/>
    <property type="match status" value="1"/>
</dbReference>
<organism evidence="4 5">
    <name type="scientific">Erythroxylum novogranatense</name>
    <dbReference type="NCBI Taxonomy" id="1862640"/>
    <lineage>
        <taxon>Eukaryota</taxon>
        <taxon>Viridiplantae</taxon>
        <taxon>Streptophyta</taxon>
        <taxon>Embryophyta</taxon>
        <taxon>Tracheophyta</taxon>
        <taxon>Spermatophyta</taxon>
        <taxon>Magnoliopsida</taxon>
        <taxon>eudicotyledons</taxon>
        <taxon>Gunneridae</taxon>
        <taxon>Pentapetalae</taxon>
        <taxon>rosids</taxon>
        <taxon>fabids</taxon>
        <taxon>Malpighiales</taxon>
        <taxon>Erythroxylaceae</taxon>
        <taxon>Erythroxylum</taxon>
    </lineage>
</organism>
<reference evidence="4 5" key="1">
    <citation type="submission" date="2021-09" db="EMBL/GenBank/DDBJ databases">
        <title>Genomic insights and catalytic innovation underlie evolution of tropane alkaloids biosynthesis.</title>
        <authorList>
            <person name="Wang Y.-J."/>
            <person name="Tian T."/>
            <person name="Huang J.-P."/>
            <person name="Huang S.-X."/>
        </authorList>
    </citation>
    <scope>NUCLEOTIDE SEQUENCE [LARGE SCALE GENOMIC DNA]</scope>
    <source>
        <strain evidence="4">KIB-2018</strain>
        <tissue evidence="4">Leaf</tissue>
    </source>
</reference>
<comment type="caution">
    <text evidence="4">The sequence shown here is derived from an EMBL/GenBank/DDBJ whole genome shotgun (WGS) entry which is preliminary data.</text>
</comment>